<dbReference type="Proteomes" id="UP000075886">
    <property type="component" value="Unassembled WGS sequence"/>
</dbReference>
<evidence type="ECO:0000313" key="3">
    <source>
        <dbReference type="Proteomes" id="UP000075886"/>
    </source>
</evidence>
<dbReference type="InterPro" id="IPR031959">
    <property type="entry name" value="DUF4779"/>
</dbReference>
<feature type="compositionally biased region" description="Basic residues" evidence="1">
    <location>
        <begin position="399"/>
        <end position="426"/>
    </location>
</feature>
<name>A0A182R0R4_9DIPT</name>
<feature type="region of interest" description="Disordered" evidence="1">
    <location>
        <begin position="378"/>
        <end position="463"/>
    </location>
</feature>
<feature type="compositionally biased region" description="Basic and acidic residues" evidence="1">
    <location>
        <begin position="427"/>
        <end position="451"/>
    </location>
</feature>
<dbReference type="EMBL" id="AXCN02000266">
    <property type="status" value="NOT_ANNOTATED_CDS"/>
    <property type="molecule type" value="Genomic_DNA"/>
</dbReference>
<reference evidence="3" key="1">
    <citation type="submission" date="2014-01" db="EMBL/GenBank/DDBJ databases">
        <title>The Genome Sequence of Anopheles farauti FAR1 (V2).</title>
        <authorList>
            <consortium name="The Broad Institute Genomics Platform"/>
            <person name="Neafsey D.E."/>
            <person name="Besansky N."/>
            <person name="Howell P."/>
            <person name="Walton C."/>
            <person name="Young S.K."/>
            <person name="Zeng Q."/>
            <person name="Gargeya S."/>
            <person name="Fitzgerald M."/>
            <person name="Haas B."/>
            <person name="Abouelleil A."/>
            <person name="Allen A.W."/>
            <person name="Alvarado L."/>
            <person name="Arachchi H.M."/>
            <person name="Berlin A.M."/>
            <person name="Chapman S.B."/>
            <person name="Gainer-Dewar J."/>
            <person name="Goldberg J."/>
            <person name="Griggs A."/>
            <person name="Gujja S."/>
            <person name="Hansen M."/>
            <person name="Howarth C."/>
            <person name="Imamovic A."/>
            <person name="Ireland A."/>
            <person name="Larimer J."/>
            <person name="McCowan C."/>
            <person name="Murphy C."/>
            <person name="Pearson M."/>
            <person name="Poon T.W."/>
            <person name="Priest M."/>
            <person name="Roberts A."/>
            <person name="Saif S."/>
            <person name="Shea T."/>
            <person name="Sisk P."/>
            <person name="Sykes S."/>
            <person name="Wortman J."/>
            <person name="Nusbaum C."/>
            <person name="Birren B."/>
        </authorList>
    </citation>
    <scope>NUCLEOTIDE SEQUENCE [LARGE SCALE GENOMIC DNA]</scope>
    <source>
        <strain evidence="3">FAR1</strain>
    </source>
</reference>
<dbReference type="AlphaFoldDB" id="A0A182R0R4"/>
<feature type="compositionally biased region" description="Basic and acidic residues" evidence="1">
    <location>
        <begin position="257"/>
        <end position="343"/>
    </location>
</feature>
<feature type="region of interest" description="Disordered" evidence="1">
    <location>
        <begin position="257"/>
        <end position="364"/>
    </location>
</feature>
<evidence type="ECO:0000256" key="1">
    <source>
        <dbReference type="SAM" id="MobiDB-lite"/>
    </source>
</evidence>
<dbReference type="VEuPathDB" id="VectorBase:AFAF020695"/>
<dbReference type="Pfam" id="PF16009">
    <property type="entry name" value="DUF4779"/>
    <property type="match status" value="1"/>
</dbReference>
<feature type="compositionally biased region" description="Basic residues" evidence="1">
    <location>
        <begin position="452"/>
        <end position="463"/>
    </location>
</feature>
<protein>
    <submittedName>
        <fullName evidence="2">Uncharacterized protein</fullName>
    </submittedName>
</protein>
<accession>A0A182R0R4</accession>
<dbReference type="EnsemblMetazoa" id="AFAF020695-RA">
    <property type="protein sequence ID" value="AFAF020695-PA"/>
    <property type="gene ID" value="AFAF020695"/>
</dbReference>
<feature type="compositionally biased region" description="Basic residues" evidence="1">
    <location>
        <begin position="344"/>
        <end position="356"/>
    </location>
</feature>
<reference evidence="2" key="2">
    <citation type="submission" date="2020-05" db="UniProtKB">
        <authorList>
            <consortium name="EnsemblMetazoa"/>
        </authorList>
    </citation>
    <scope>IDENTIFICATION</scope>
    <source>
        <strain evidence="2">FAR1</strain>
    </source>
</reference>
<feature type="region of interest" description="Disordered" evidence="1">
    <location>
        <begin position="1"/>
        <end position="25"/>
    </location>
</feature>
<evidence type="ECO:0000313" key="2">
    <source>
        <dbReference type="EnsemblMetazoa" id="AFAF020695-PA"/>
    </source>
</evidence>
<keyword evidence="3" id="KW-1185">Reference proteome</keyword>
<organism evidence="2 3">
    <name type="scientific">Anopheles farauti</name>
    <dbReference type="NCBI Taxonomy" id="69004"/>
    <lineage>
        <taxon>Eukaryota</taxon>
        <taxon>Metazoa</taxon>
        <taxon>Ecdysozoa</taxon>
        <taxon>Arthropoda</taxon>
        <taxon>Hexapoda</taxon>
        <taxon>Insecta</taxon>
        <taxon>Pterygota</taxon>
        <taxon>Neoptera</taxon>
        <taxon>Endopterygota</taxon>
        <taxon>Diptera</taxon>
        <taxon>Nematocera</taxon>
        <taxon>Culicoidea</taxon>
        <taxon>Culicidae</taxon>
        <taxon>Anophelinae</taxon>
        <taxon>Anopheles</taxon>
    </lineage>
</organism>
<sequence>MSIGSSATTDRSTEGPRRPTTVAASRYCRPSDSSINRRSTCRGLVNPSRPSRAGTIAISRYIRHSRNTVSIEVKVTNRKSSVFFRTSLTTRTLRLITIAPGRFSRTAQIHAPQNRKGLSGLGPRTYGRTPVRVTLCTRTQSPPQHHYITQLATVRGENFHSSTQSSLRVNRTAAGYERPQEIPWEVAPERSKRVVSSSRWCIGRAVRCTIVFGSERSGFVVQVLNTVVRKMVRKATLCLLLVISCVVLMAQARPNGKEWKHGGGKDHHSEEHSSHGEKGEKGYKKKEEHDEGKKGHHDKEGHKKEYHDEGGHKKKHHDEGGYHHESKKGEKGEKGHKFEESGHFKKGHSTKGHHEIHKKDEFKKEKKFFDEDHDEAFDEKHGDFHEEHGYKKGGSEKGGHKKGGHHHDHYGKKGHKKKGSHHHDHKGHKEEHGHDKHWSHKEDFGKKGGNDHHKKWGHKKGGH</sequence>
<feature type="compositionally biased region" description="Basic and acidic residues" evidence="1">
    <location>
        <begin position="378"/>
        <end position="398"/>
    </location>
</feature>
<proteinExistence type="predicted"/>
<feature type="compositionally biased region" description="Polar residues" evidence="1">
    <location>
        <begin position="1"/>
        <end position="10"/>
    </location>
</feature>